<accession>A0A7W7WA93</accession>
<name>A0A7W7WA93_9ACTN</name>
<evidence type="ECO:0000313" key="3">
    <source>
        <dbReference type="Proteomes" id="UP000534286"/>
    </source>
</evidence>
<feature type="region of interest" description="Disordered" evidence="1">
    <location>
        <begin position="1"/>
        <end position="30"/>
    </location>
</feature>
<proteinExistence type="predicted"/>
<reference evidence="2 3" key="1">
    <citation type="submission" date="2020-08" db="EMBL/GenBank/DDBJ databases">
        <title>Sequencing the genomes of 1000 actinobacteria strains.</title>
        <authorList>
            <person name="Klenk H.-P."/>
        </authorList>
    </citation>
    <scope>NUCLEOTIDE SEQUENCE [LARGE SCALE GENOMIC DNA]</scope>
    <source>
        <strain evidence="2 3">DSM 43023</strain>
    </source>
</reference>
<dbReference type="Proteomes" id="UP000534286">
    <property type="component" value="Unassembled WGS sequence"/>
</dbReference>
<sequence>MSVDPPAPQPLRPGETPPAPASTGLPSSDRATAWEFNPKYQRLVTTWQQVLPLLDALALRLDEVHRQAMRTEVWDAPVSKRYVEEMAQWRAGLRLYRQAILTSISDEAQEDRTPRWVPVNAGAPHAFS</sequence>
<dbReference type="EMBL" id="JACHJU010000001">
    <property type="protein sequence ID" value="MBB4940197.1"/>
    <property type="molecule type" value="Genomic_DNA"/>
</dbReference>
<dbReference type="AlphaFoldDB" id="A0A7W7WA93"/>
<feature type="compositionally biased region" description="Pro residues" evidence="1">
    <location>
        <begin position="1"/>
        <end position="20"/>
    </location>
</feature>
<evidence type="ECO:0000256" key="1">
    <source>
        <dbReference type="SAM" id="MobiDB-lite"/>
    </source>
</evidence>
<organism evidence="2 3">
    <name type="scientific">Streptosporangium album</name>
    <dbReference type="NCBI Taxonomy" id="47479"/>
    <lineage>
        <taxon>Bacteria</taxon>
        <taxon>Bacillati</taxon>
        <taxon>Actinomycetota</taxon>
        <taxon>Actinomycetes</taxon>
        <taxon>Streptosporangiales</taxon>
        <taxon>Streptosporangiaceae</taxon>
        <taxon>Streptosporangium</taxon>
    </lineage>
</organism>
<evidence type="ECO:0000313" key="2">
    <source>
        <dbReference type="EMBL" id="MBB4940197.1"/>
    </source>
</evidence>
<keyword evidence="3" id="KW-1185">Reference proteome</keyword>
<protein>
    <submittedName>
        <fullName evidence="2">Uncharacterized protein</fullName>
    </submittedName>
</protein>
<comment type="caution">
    <text evidence="2">The sequence shown here is derived from an EMBL/GenBank/DDBJ whole genome shotgun (WGS) entry which is preliminary data.</text>
</comment>
<gene>
    <name evidence="2" type="ORF">FHR32_004502</name>
</gene>
<dbReference type="RefSeq" id="WP_184756043.1">
    <property type="nucleotide sequence ID" value="NZ_BAABEK010000001.1"/>
</dbReference>